<dbReference type="SUPFAM" id="SSF52540">
    <property type="entry name" value="P-loop containing nucleoside triphosphate hydrolases"/>
    <property type="match status" value="1"/>
</dbReference>
<dbReference type="InterPro" id="IPR008571">
    <property type="entry name" value="HerA-like"/>
</dbReference>
<dbReference type="PANTHER" id="PTHR42957:SF1">
    <property type="entry name" value="HELICASE MJ1565-RELATED"/>
    <property type="match status" value="1"/>
</dbReference>
<evidence type="ECO:0000256" key="1">
    <source>
        <dbReference type="SAM" id="Phobius"/>
    </source>
</evidence>
<dbReference type="InterPro" id="IPR002789">
    <property type="entry name" value="HerA_central"/>
</dbReference>
<dbReference type="Gene3D" id="3.40.50.300">
    <property type="entry name" value="P-loop containing nucleotide triphosphate hydrolases"/>
    <property type="match status" value="2"/>
</dbReference>
<organism evidence="3 4">
    <name type="scientific">Candidatus Wolfebacteria bacterium GW2011_GWA2_47_9b</name>
    <dbReference type="NCBI Taxonomy" id="1619005"/>
    <lineage>
        <taxon>Bacteria</taxon>
        <taxon>Candidatus Wolfeibacteriota</taxon>
    </lineage>
</organism>
<gene>
    <name evidence="3" type="ORF">UY19_C0001G0006</name>
</gene>
<feature type="transmembrane region" description="Helical" evidence="1">
    <location>
        <begin position="91"/>
        <end position="114"/>
    </location>
</feature>
<dbReference type="PANTHER" id="PTHR42957">
    <property type="entry name" value="HELICASE MJ1565-RELATED"/>
    <property type="match status" value="1"/>
</dbReference>
<feature type="transmembrane region" description="Helical" evidence="1">
    <location>
        <begin position="12"/>
        <end position="28"/>
    </location>
</feature>
<dbReference type="Proteomes" id="UP000033882">
    <property type="component" value="Unassembled WGS sequence"/>
</dbReference>
<evidence type="ECO:0000259" key="2">
    <source>
        <dbReference type="Pfam" id="PF01935"/>
    </source>
</evidence>
<dbReference type="EMBL" id="LCPB01000001">
    <property type="protein sequence ID" value="KKU90529.1"/>
    <property type="molecule type" value="Genomic_DNA"/>
</dbReference>
<feature type="transmembrane region" description="Helical" evidence="1">
    <location>
        <begin position="162"/>
        <end position="180"/>
    </location>
</feature>
<feature type="domain" description="Helicase HerA central" evidence="2">
    <location>
        <begin position="441"/>
        <end position="527"/>
    </location>
</feature>
<dbReference type="InterPro" id="IPR027417">
    <property type="entry name" value="P-loop_NTPase"/>
</dbReference>
<dbReference type="PATRIC" id="fig|1619005.3.peg.8"/>
<feature type="transmembrane region" description="Helical" evidence="1">
    <location>
        <begin position="139"/>
        <end position="156"/>
    </location>
</feature>
<evidence type="ECO:0000313" key="3">
    <source>
        <dbReference type="EMBL" id="KKU90529.1"/>
    </source>
</evidence>
<keyword evidence="1" id="KW-0472">Membrane</keyword>
<name>A0A0G1U8W7_9BACT</name>
<dbReference type="AlphaFoldDB" id="A0A0G1U8W7"/>
<accession>A0A0G1U8W7</accession>
<keyword evidence="1" id="KW-0812">Transmembrane</keyword>
<dbReference type="Pfam" id="PF01935">
    <property type="entry name" value="DUF87"/>
    <property type="match status" value="1"/>
</dbReference>
<proteinExistence type="predicted"/>
<reference evidence="3 4" key="1">
    <citation type="journal article" date="2015" name="Nature">
        <title>rRNA introns, odd ribosomes, and small enigmatic genomes across a large radiation of phyla.</title>
        <authorList>
            <person name="Brown C.T."/>
            <person name="Hug L.A."/>
            <person name="Thomas B.C."/>
            <person name="Sharon I."/>
            <person name="Castelle C.J."/>
            <person name="Singh A."/>
            <person name="Wilkins M.J."/>
            <person name="Williams K.H."/>
            <person name="Banfield J.F."/>
        </authorList>
    </citation>
    <scope>NUCLEOTIDE SEQUENCE [LARGE SCALE GENOMIC DNA]</scope>
</reference>
<comment type="caution">
    <text evidence="3">The sequence shown here is derived from an EMBL/GenBank/DDBJ whole genome shotgun (WGS) entry which is preliminary data.</text>
</comment>
<protein>
    <recommendedName>
        <fullName evidence="2">Helicase HerA central domain-containing protein</fullName>
    </recommendedName>
</protein>
<keyword evidence="1" id="KW-1133">Transmembrane helix</keyword>
<evidence type="ECO:0000313" key="4">
    <source>
        <dbReference type="Proteomes" id="UP000033882"/>
    </source>
</evidence>
<sequence length="767" mass="86191">MKINLTQRERIFIAILYLSILTLIYHLIGGNADAVFGINIKDYSIWFFSAALMIVMGKYIVEPYFTKPSDAIVNAMTVIIALVGLKEKELFLGYTAIFYYALIVLLVSILCITIKDTQKKWLRKVNEALYLFVKDAGSARFLFSVVYISATYSYFADPKKPIVFITVAAFWAILVFSNVVESLIKKISTLLGVFKNKKGERLGVAIGCENPSLYKVEIDFYDKKNNGDAEYGDLVAMETSSNIGSVGMVINKKYLLNKRWLSVYLFRDEEGNPIRINLQSKKRITDDRSIFAQDNGVYLIDADSLGADEKDIIYENILFKNKDNFVGYIAAGSNINLVNFSVIRDIGEEKNVSEGSILKTTIYGDEVLYQVINGNTKEEHLENFDTHGYVIGIARKLGKYNRELKELDVSKWVPDIYSPVFFAYSGTVGSEEIERIAHNSIGRLPETDLEIPIKDYASLITHNTAILGILGIGKSCLTYELITKIVEKTSAKVICIDITNEYTEELARYGCGASSIDESRINTVISSSYVRINKDKHKGGNYEEFKMAIEEELVKFIDATTGSKILIINPENFFVSIQTNDIKPKKIGPGQNDWEDQAPMRDISVAEITRIISEIALDICKKRGRTKEPRCLLVYEEAHSLVPEWSSASNEGEERATSGTAKVILQGRKYGLGCFVITQRTANISKSILNQCNTIFALRVFDDTGKDFLSNYIGKDYADALSTLEERCAITIGKGLRLKQPVIIKLNDQKFFISSDTEQDPLEGEEI</sequence>
<feature type="transmembrane region" description="Helical" evidence="1">
    <location>
        <begin position="43"/>
        <end position="61"/>
    </location>
</feature>